<sequence>MSLAWGEKIFSNIYPLINPLYNEESVEEKPPAYVIILKKSVGHGVEKKLQEHFTPSFFSKNLCKKNSLSGRVSSKLFSICKKLHLNKVANRFDQSSKLFSIVLKAEQSWLGALLNDYRDNQKRPFIAQHLACVVKSKDEEISSEEVQLRLNRLVALTNIFYEIHGKGHNYVTGMVPQTYFKLIFNRASP</sequence>
<dbReference type="PATRIC" id="fig|83552.4.peg.1755"/>
<dbReference type="Proteomes" id="UP000031307">
    <property type="component" value="Unassembled WGS sequence"/>
</dbReference>
<evidence type="ECO:0000313" key="1">
    <source>
        <dbReference type="EMBL" id="KIA77054.1"/>
    </source>
</evidence>
<name>A0A0C1EKL9_9BACT</name>
<dbReference type="RefSeq" id="WP_006342172.1">
    <property type="nucleotide sequence ID" value="NZ_BAWW01000028.1"/>
</dbReference>
<proteinExistence type="predicted"/>
<evidence type="ECO:0000313" key="2">
    <source>
        <dbReference type="Proteomes" id="UP000031307"/>
    </source>
</evidence>
<dbReference type="EMBL" id="JSAM01000091">
    <property type="protein sequence ID" value="KIA77054.1"/>
    <property type="molecule type" value="Genomic_DNA"/>
</dbReference>
<accession>A0A0C1EKL9</accession>
<organism evidence="1 2">
    <name type="scientific">Parachlamydia acanthamoebae</name>
    <dbReference type="NCBI Taxonomy" id="83552"/>
    <lineage>
        <taxon>Bacteria</taxon>
        <taxon>Pseudomonadati</taxon>
        <taxon>Chlamydiota</taxon>
        <taxon>Chlamydiia</taxon>
        <taxon>Parachlamydiales</taxon>
        <taxon>Parachlamydiaceae</taxon>
        <taxon>Parachlamydia</taxon>
    </lineage>
</organism>
<reference evidence="1 2" key="1">
    <citation type="journal article" date="2014" name="Mol. Biol. Evol.">
        <title>Massive expansion of Ubiquitination-related gene families within the Chlamydiae.</title>
        <authorList>
            <person name="Domman D."/>
            <person name="Collingro A."/>
            <person name="Lagkouvardos I."/>
            <person name="Gehre L."/>
            <person name="Weinmaier T."/>
            <person name="Rattei T."/>
            <person name="Subtil A."/>
            <person name="Horn M."/>
        </authorList>
    </citation>
    <scope>NUCLEOTIDE SEQUENCE [LARGE SCALE GENOMIC DNA]</scope>
    <source>
        <strain evidence="1 2">OEW1</strain>
    </source>
</reference>
<gene>
    <name evidence="1" type="ORF">DB43_GV00040</name>
</gene>
<comment type="caution">
    <text evidence="1">The sequence shown here is derived from an EMBL/GenBank/DDBJ whole genome shotgun (WGS) entry which is preliminary data.</text>
</comment>
<protein>
    <submittedName>
        <fullName evidence="1">Uncharacterized protein</fullName>
    </submittedName>
</protein>
<dbReference type="AlphaFoldDB" id="A0A0C1EKL9"/>